<evidence type="ECO:0000313" key="1">
    <source>
        <dbReference type="EMBL" id="MBW60782.1"/>
    </source>
</evidence>
<sequence>MSVNLGRWYNPWLLIVHTLKAGIAAVLSLRSKGEATVGAFVDVAMAQEQRSHNDRLIVLVDQFIDHHLLDDPVRHRREILLLEVHQDDAGFEAATQIEQRVERQGGNVRTTPTVRTLLYVLLVLDPTGRFLPFPFLTTAGQLVQLYEHLVRAMIVQLLVLGRG</sequence>
<accession>A0A2M4C626</accession>
<organism evidence="1">
    <name type="scientific">Anopheles marajoara</name>
    <dbReference type="NCBI Taxonomy" id="58244"/>
    <lineage>
        <taxon>Eukaryota</taxon>
        <taxon>Metazoa</taxon>
        <taxon>Ecdysozoa</taxon>
        <taxon>Arthropoda</taxon>
        <taxon>Hexapoda</taxon>
        <taxon>Insecta</taxon>
        <taxon>Pterygota</taxon>
        <taxon>Neoptera</taxon>
        <taxon>Endopterygota</taxon>
        <taxon>Diptera</taxon>
        <taxon>Nematocera</taxon>
        <taxon>Culicoidea</taxon>
        <taxon>Culicidae</taxon>
        <taxon>Anophelinae</taxon>
        <taxon>Anopheles</taxon>
    </lineage>
</organism>
<reference evidence="1" key="1">
    <citation type="submission" date="2018-01" db="EMBL/GenBank/DDBJ databases">
        <title>An insight into the sialome of Amazonian anophelines.</title>
        <authorList>
            <person name="Ribeiro J.M."/>
            <person name="Scarpassa V."/>
            <person name="Calvo E."/>
        </authorList>
    </citation>
    <scope>NUCLEOTIDE SEQUENCE</scope>
    <source>
        <tissue evidence="1">Salivary glands</tissue>
    </source>
</reference>
<name>A0A2M4C626_9DIPT</name>
<proteinExistence type="predicted"/>
<dbReference type="AlphaFoldDB" id="A0A2M4C626"/>
<protein>
    <submittedName>
        <fullName evidence="1">Putative secreted protein</fullName>
    </submittedName>
</protein>
<dbReference type="EMBL" id="GGFJ01011641">
    <property type="protein sequence ID" value="MBW60782.1"/>
    <property type="molecule type" value="Transcribed_RNA"/>
</dbReference>